<evidence type="ECO:0000256" key="7">
    <source>
        <dbReference type="PROSITE-ProRule" id="PRU01091"/>
    </source>
</evidence>
<evidence type="ECO:0000256" key="5">
    <source>
        <dbReference type="ARBA" id="ARBA00023163"/>
    </source>
</evidence>
<name>A0ABN0D2Y8_9FIRM</name>
<dbReference type="PANTHER" id="PTHR48111:SF22">
    <property type="entry name" value="REGULATOR OF RPOS"/>
    <property type="match status" value="1"/>
</dbReference>
<keyword evidence="1" id="KW-0597">Phosphoprotein</keyword>
<evidence type="ECO:0000256" key="2">
    <source>
        <dbReference type="ARBA" id="ARBA00023012"/>
    </source>
</evidence>
<accession>A0ABN0D2Y8</accession>
<dbReference type="InterPro" id="IPR001789">
    <property type="entry name" value="Sig_transdc_resp-reg_receiver"/>
</dbReference>
<dbReference type="EMBL" id="AFIJ01000002">
    <property type="protein sequence ID" value="EGL42573.1"/>
    <property type="molecule type" value="Genomic_DNA"/>
</dbReference>
<dbReference type="Proteomes" id="UP000004018">
    <property type="component" value="Unassembled WGS sequence"/>
</dbReference>
<keyword evidence="2" id="KW-0902">Two-component regulatory system</keyword>
<dbReference type="Pfam" id="PF00486">
    <property type="entry name" value="Trans_reg_C"/>
    <property type="match status" value="1"/>
</dbReference>
<evidence type="ECO:0000313" key="10">
    <source>
        <dbReference type="EMBL" id="EGL42573.1"/>
    </source>
</evidence>
<dbReference type="CDD" id="cd00383">
    <property type="entry name" value="trans_reg_C"/>
    <property type="match status" value="1"/>
</dbReference>
<feature type="DNA-binding region" description="OmpR/PhoB-type" evidence="7">
    <location>
        <begin position="131"/>
        <end position="229"/>
    </location>
</feature>
<keyword evidence="5" id="KW-0804">Transcription</keyword>
<evidence type="ECO:0000259" key="8">
    <source>
        <dbReference type="PROSITE" id="PS50110"/>
    </source>
</evidence>
<dbReference type="InterPro" id="IPR011006">
    <property type="entry name" value="CheY-like_superfamily"/>
</dbReference>
<feature type="domain" description="OmpR/PhoB-type" evidence="9">
    <location>
        <begin position="131"/>
        <end position="229"/>
    </location>
</feature>
<proteinExistence type="predicted"/>
<dbReference type="PROSITE" id="PS50110">
    <property type="entry name" value="RESPONSE_REGULATORY"/>
    <property type="match status" value="1"/>
</dbReference>
<evidence type="ECO:0000256" key="3">
    <source>
        <dbReference type="ARBA" id="ARBA00023015"/>
    </source>
</evidence>
<organism evidence="10 11">
    <name type="scientific">Megasphaera lornae</name>
    <dbReference type="NCBI Taxonomy" id="1000568"/>
    <lineage>
        <taxon>Bacteria</taxon>
        <taxon>Bacillati</taxon>
        <taxon>Bacillota</taxon>
        <taxon>Negativicutes</taxon>
        <taxon>Veillonellales</taxon>
        <taxon>Veillonellaceae</taxon>
        <taxon>Megasphaera</taxon>
    </lineage>
</organism>
<dbReference type="PANTHER" id="PTHR48111">
    <property type="entry name" value="REGULATOR OF RPOS"/>
    <property type="match status" value="1"/>
</dbReference>
<reference evidence="10 11" key="1">
    <citation type="submission" date="2011-04" db="EMBL/GenBank/DDBJ databases">
        <authorList>
            <person name="Harkins D.M."/>
            <person name="Madupu R."/>
            <person name="Durkin A.S."/>
            <person name="Torralba M."/>
            <person name="Methe B."/>
            <person name="Sutton G.G."/>
            <person name="Nelson K.E."/>
        </authorList>
    </citation>
    <scope>NUCLEOTIDE SEQUENCE [LARGE SCALE GENOMIC DNA]</scope>
    <source>
        <strain evidence="10 11">UPII 199-6</strain>
    </source>
</reference>
<dbReference type="Gene3D" id="3.40.50.2300">
    <property type="match status" value="1"/>
</dbReference>
<dbReference type="InterPro" id="IPR016032">
    <property type="entry name" value="Sig_transdc_resp-reg_C-effctor"/>
</dbReference>
<dbReference type="InterPro" id="IPR039420">
    <property type="entry name" value="WalR-like"/>
</dbReference>
<dbReference type="SUPFAM" id="SSF46894">
    <property type="entry name" value="C-terminal effector domain of the bipartite response regulators"/>
    <property type="match status" value="1"/>
</dbReference>
<evidence type="ECO:0000259" key="9">
    <source>
        <dbReference type="PROSITE" id="PS51755"/>
    </source>
</evidence>
<dbReference type="PROSITE" id="PS51755">
    <property type="entry name" value="OMPR_PHOB"/>
    <property type="match status" value="1"/>
</dbReference>
<evidence type="ECO:0000313" key="11">
    <source>
        <dbReference type="Proteomes" id="UP000004018"/>
    </source>
</evidence>
<keyword evidence="3" id="KW-0805">Transcription regulation</keyword>
<dbReference type="Pfam" id="PF00072">
    <property type="entry name" value="Response_reg"/>
    <property type="match status" value="1"/>
</dbReference>
<dbReference type="SMART" id="SM00448">
    <property type="entry name" value="REC"/>
    <property type="match status" value="1"/>
</dbReference>
<protein>
    <submittedName>
        <fullName evidence="10">Response regulator receiver domain protein</fullName>
    </submittedName>
</protein>
<comment type="caution">
    <text evidence="10">The sequence shown here is derived from an EMBL/GenBank/DDBJ whole genome shotgun (WGS) entry which is preliminary data.</text>
</comment>
<dbReference type="SMART" id="SM00862">
    <property type="entry name" value="Trans_reg_C"/>
    <property type="match status" value="1"/>
</dbReference>
<feature type="domain" description="Response regulatory" evidence="8">
    <location>
        <begin position="8"/>
        <end position="121"/>
    </location>
</feature>
<dbReference type="Gene3D" id="1.10.10.10">
    <property type="entry name" value="Winged helix-like DNA-binding domain superfamily/Winged helix DNA-binding domain"/>
    <property type="match status" value="1"/>
</dbReference>
<gene>
    <name evidence="10" type="ORF">HMPREF1039_1619</name>
</gene>
<dbReference type="SUPFAM" id="SSF52172">
    <property type="entry name" value="CheY-like"/>
    <property type="match status" value="1"/>
</dbReference>
<sequence>MKYDKTKKILLIEMTKELSSAFSIECKNSDYSFISVYSEKSAFDALLMTSFHAALLHMQSRNDHTLSLCNTLRKKYNFPILILSRFDDINTKVSAFEAGANDYIVKPFSLHELFARIKNLITIWNGNINTEAEITCGNLSLNPCTKTTCFFDTHVFLTCKEFYLLHYFMIHPNIILTRSHLIHSVWDPALISTSNIVDVTVGKIRKKLNAVNEFNNLQTIRGMGYIFKM</sequence>
<evidence type="ECO:0000256" key="6">
    <source>
        <dbReference type="PROSITE-ProRule" id="PRU00169"/>
    </source>
</evidence>
<evidence type="ECO:0000256" key="4">
    <source>
        <dbReference type="ARBA" id="ARBA00023125"/>
    </source>
</evidence>
<dbReference type="InterPro" id="IPR001867">
    <property type="entry name" value="OmpR/PhoB-type_DNA-bd"/>
</dbReference>
<keyword evidence="11" id="KW-1185">Reference proteome</keyword>
<evidence type="ECO:0000256" key="1">
    <source>
        <dbReference type="ARBA" id="ARBA00022553"/>
    </source>
</evidence>
<comment type="caution">
    <text evidence="6">Lacks conserved residue(s) required for the propagation of feature annotation.</text>
</comment>
<dbReference type="RefSeq" id="WP_007390315.1">
    <property type="nucleotide sequence ID" value="NZ_AFIJ01000002.1"/>
</dbReference>
<dbReference type="InterPro" id="IPR036388">
    <property type="entry name" value="WH-like_DNA-bd_sf"/>
</dbReference>
<keyword evidence="4 7" id="KW-0238">DNA-binding</keyword>